<accession>W6Q4G6</accession>
<reference evidence="2" key="1">
    <citation type="journal article" date="2014" name="Nat. Commun.">
        <title>Multiple recent horizontal transfers of a large genomic region in cheese making fungi.</title>
        <authorList>
            <person name="Cheeseman K."/>
            <person name="Ropars J."/>
            <person name="Renault P."/>
            <person name="Dupont J."/>
            <person name="Gouzy J."/>
            <person name="Branca A."/>
            <person name="Abraham A.L."/>
            <person name="Ceppi M."/>
            <person name="Conseiller E."/>
            <person name="Debuchy R."/>
            <person name="Malagnac F."/>
            <person name="Goarin A."/>
            <person name="Silar P."/>
            <person name="Lacoste S."/>
            <person name="Sallet E."/>
            <person name="Bensimon A."/>
            <person name="Giraud T."/>
            <person name="Brygoo Y."/>
        </authorList>
    </citation>
    <scope>NUCLEOTIDE SEQUENCE [LARGE SCALE GENOMIC DNA]</scope>
    <source>
        <strain evidence="2">FM164</strain>
    </source>
</reference>
<evidence type="ECO:0000259" key="1">
    <source>
        <dbReference type="Pfam" id="PF13391"/>
    </source>
</evidence>
<dbReference type="InterPro" id="IPR003615">
    <property type="entry name" value="HNH_nuc"/>
</dbReference>
<dbReference type="EMBL" id="HG792016">
    <property type="protein sequence ID" value="CDM31235.1"/>
    <property type="molecule type" value="Genomic_DNA"/>
</dbReference>
<dbReference type="OMA" id="TKHADYE"/>
<keyword evidence="3" id="KW-1185">Reference proteome</keyword>
<sequence>MEKVDNYQPISRNDNTVRILRAFDNHLPADGRANFIRHLQSLQTNQDIHDHAESLVNGLLAPMKTLRSTPTISPRAGMEDSIENIASQSSGPLVRETRLKAECLKRDGNRCVVTKRVDFHFLSKSDTTTPGAITECAHIIPFSLATWRDERESHAKNIIWTNLIRHFPALETRISFSRDNINDTMNAMTMTRDLHFYFGHFYFAFEETQVPNKYRLQVYRPNAFSPPLPRTVKFVSRDPRYALPSPELLKVHAAVARIFHASGAADHIDKGFRDLGETSVLAKDGSTDVSAMLAVTSLGVLGSRTGNIQQTPATFSGPKAQSVSKVHSGLIEEEGTDEEYTVWY</sequence>
<organism evidence="2 3">
    <name type="scientific">Penicillium roqueforti (strain FM164)</name>
    <dbReference type="NCBI Taxonomy" id="1365484"/>
    <lineage>
        <taxon>Eukaryota</taxon>
        <taxon>Fungi</taxon>
        <taxon>Dikarya</taxon>
        <taxon>Ascomycota</taxon>
        <taxon>Pezizomycotina</taxon>
        <taxon>Eurotiomycetes</taxon>
        <taxon>Eurotiomycetidae</taxon>
        <taxon>Eurotiales</taxon>
        <taxon>Aspergillaceae</taxon>
        <taxon>Penicillium</taxon>
    </lineage>
</organism>
<dbReference type="OrthoDB" id="2104739at2759"/>
<proteinExistence type="predicted"/>
<dbReference type="Pfam" id="PF13391">
    <property type="entry name" value="HNH_2"/>
    <property type="match status" value="1"/>
</dbReference>
<evidence type="ECO:0000313" key="3">
    <source>
        <dbReference type="Proteomes" id="UP000030686"/>
    </source>
</evidence>
<feature type="domain" description="HNH nuclease" evidence="1">
    <location>
        <begin position="111"/>
        <end position="206"/>
    </location>
</feature>
<name>W6Q4G6_PENRF</name>
<dbReference type="Proteomes" id="UP000030686">
    <property type="component" value="Unassembled WGS sequence"/>
</dbReference>
<gene>
    <name evidence="2" type="ORF">PROQFM164_S02g001385</name>
</gene>
<dbReference type="AlphaFoldDB" id="W6Q4G6"/>
<dbReference type="STRING" id="1365484.W6Q4G6"/>
<protein>
    <submittedName>
        <fullName evidence="2">Genomic scaffold, ProqFM164S02</fullName>
    </submittedName>
</protein>
<evidence type="ECO:0000313" key="2">
    <source>
        <dbReference type="EMBL" id="CDM31235.1"/>
    </source>
</evidence>